<evidence type="ECO:0000313" key="2">
    <source>
        <dbReference type="Proteomes" id="UP000002424"/>
    </source>
</evidence>
<dbReference type="OrthoDB" id="8523426at2"/>
<dbReference type="eggNOG" id="COG1902">
    <property type="taxonomic scope" value="Bacteria"/>
</dbReference>
<protein>
    <recommendedName>
        <fullName evidence="3">NADH:flavin oxidoreductase/NADH oxidase N-terminal domain-containing protein</fullName>
    </recommendedName>
</protein>
<dbReference type="GeneID" id="88183823"/>
<keyword evidence="2" id="KW-1185">Reference proteome</keyword>
<dbReference type="GO" id="GO:0010181">
    <property type="term" value="F:FMN binding"/>
    <property type="evidence" value="ECO:0007669"/>
    <property type="project" value="InterPro"/>
</dbReference>
<sequence>MHPSLFDPISLGEPDLPQRIVMAPPRRADAIAFGRPFIANPDLPERFRRRAPLDTPDSSTFFGGAAEGYIDYPSLIG</sequence>
<dbReference type="GO" id="GO:0005829">
    <property type="term" value="C:cytosol"/>
    <property type="evidence" value="ECO:0007669"/>
    <property type="project" value="TreeGrafter"/>
</dbReference>
<dbReference type="PANTHER" id="PTHR22893:SF91">
    <property type="entry name" value="NADPH DEHYDROGENASE 2-RELATED"/>
    <property type="match status" value="1"/>
</dbReference>
<dbReference type="Proteomes" id="UP000002424">
    <property type="component" value="Chromosome"/>
</dbReference>
<dbReference type="InterPro" id="IPR045247">
    <property type="entry name" value="Oye-like"/>
</dbReference>
<dbReference type="GO" id="GO:0016491">
    <property type="term" value="F:oxidoreductase activity"/>
    <property type="evidence" value="ECO:0007669"/>
    <property type="project" value="InterPro"/>
</dbReference>
<gene>
    <name evidence="1" type="ordered locus">Avin_03780</name>
</gene>
<dbReference type="EnsemblBacteria" id="ACO76638">
    <property type="protein sequence ID" value="ACO76638"/>
    <property type="gene ID" value="Avin_03780"/>
</dbReference>
<evidence type="ECO:0008006" key="3">
    <source>
        <dbReference type="Google" id="ProtNLM"/>
    </source>
</evidence>
<dbReference type="STRING" id="322710.Avin_03780"/>
<evidence type="ECO:0000313" key="1">
    <source>
        <dbReference type="EMBL" id="ACO76638.1"/>
    </source>
</evidence>
<dbReference type="AlphaFoldDB" id="C1DIE1"/>
<dbReference type="RefSeq" id="WP_012699066.1">
    <property type="nucleotide sequence ID" value="NC_012560.1"/>
</dbReference>
<accession>C1DIE1</accession>
<dbReference type="KEGG" id="avn:Avin_03780"/>
<dbReference type="SUPFAM" id="SSF51395">
    <property type="entry name" value="FMN-linked oxidoreductases"/>
    <property type="match status" value="1"/>
</dbReference>
<dbReference type="PANTHER" id="PTHR22893">
    <property type="entry name" value="NADH OXIDOREDUCTASE-RELATED"/>
    <property type="match status" value="1"/>
</dbReference>
<organism evidence="1 2">
    <name type="scientific">Azotobacter vinelandii (strain DJ / ATCC BAA-1303)</name>
    <dbReference type="NCBI Taxonomy" id="322710"/>
    <lineage>
        <taxon>Bacteria</taxon>
        <taxon>Pseudomonadati</taxon>
        <taxon>Pseudomonadota</taxon>
        <taxon>Gammaproteobacteria</taxon>
        <taxon>Pseudomonadales</taxon>
        <taxon>Pseudomonadaceae</taxon>
        <taxon>Azotobacter</taxon>
    </lineage>
</organism>
<dbReference type="InterPro" id="IPR013785">
    <property type="entry name" value="Aldolase_TIM"/>
</dbReference>
<dbReference type="Gene3D" id="3.20.20.70">
    <property type="entry name" value="Aldolase class I"/>
    <property type="match status" value="1"/>
</dbReference>
<reference evidence="1 2" key="1">
    <citation type="journal article" date="2009" name="J. Bacteriol.">
        <title>Genome sequence of Azotobacter vinelandii, an obligate aerobe specialized to support diverse anaerobic metabolic processes.</title>
        <authorList>
            <person name="Setubal J.C."/>
            <person name="dos Santos P."/>
            <person name="Goldman B.S."/>
            <person name="Ertesvag H."/>
            <person name="Espin G."/>
            <person name="Rubio L.M."/>
            <person name="Valla S."/>
            <person name="Almeida N.F."/>
            <person name="Balasubramanian D."/>
            <person name="Cromes L."/>
            <person name="Curatti L."/>
            <person name="Du Z."/>
            <person name="Godsy E."/>
            <person name="Goodner B."/>
            <person name="Hellner-Burris K."/>
            <person name="Hernandez J.A."/>
            <person name="Houmiel K."/>
            <person name="Imperial J."/>
            <person name="Kennedy C."/>
            <person name="Larson T.J."/>
            <person name="Latreille P."/>
            <person name="Ligon L.S."/>
            <person name="Lu J."/>
            <person name="Maerk M."/>
            <person name="Miller N.M."/>
            <person name="Norton S."/>
            <person name="O'Carroll I.P."/>
            <person name="Paulsen I."/>
            <person name="Raulfs E.C."/>
            <person name="Roemer R."/>
            <person name="Rosser J."/>
            <person name="Segura D."/>
            <person name="Slater S."/>
            <person name="Stricklin S.L."/>
            <person name="Studholme D.J."/>
            <person name="Sun J."/>
            <person name="Viana C.J."/>
            <person name="Wallin E."/>
            <person name="Wang B."/>
            <person name="Wheeler C."/>
            <person name="Zhu H."/>
            <person name="Dean D.R."/>
            <person name="Dixon R."/>
            <person name="Wood D."/>
        </authorList>
    </citation>
    <scope>NUCLEOTIDE SEQUENCE [LARGE SCALE GENOMIC DNA]</scope>
    <source>
        <strain evidence="2">DJ / ATCC BAA-1303</strain>
    </source>
</reference>
<dbReference type="EMBL" id="CP001157">
    <property type="protein sequence ID" value="ACO76638.1"/>
    <property type="molecule type" value="Genomic_DNA"/>
</dbReference>
<proteinExistence type="predicted"/>
<dbReference type="HOGENOM" id="CLU_2630517_0_0_6"/>
<name>C1DIE1_AZOVD</name>